<dbReference type="EMBL" id="JACHXF010000006">
    <property type="protein sequence ID" value="MBB3095772.1"/>
    <property type="molecule type" value="Genomic_DNA"/>
</dbReference>
<accession>A0A7W5FEX5</accession>
<reference evidence="1 2" key="1">
    <citation type="submission" date="2020-08" db="EMBL/GenBank/DDBJ databases">
        <title>Genomic Encyclopedia of Type Strains, Phase III (KMG-III): the genomes of soil and plant-associated and newly described type strains.</title>
        <authorList>
            <person name="Whitman W."/>
        </authorList>
    </citation>
    <scope>NUCLEOTIDE SEQUENCE [LARGE SCALE GENOMIC DNA]</scope>
    <source>
        <strain evidence="1 2">CECT 3287</strain>
    </source>
</reference>
<gene>
    <name evidence="1" type="ORF">FHR83_003442</name>
</gene>
<name>A0A7W5FEX5_9ACTN</name>
<dbReference type="RefSeq" id="WP_183220725.1">
    <property type="nucleotide sequence ID" value="NZ_BMPW01000004.1"/>
</dbReference>
<proteinExistence type="predicted"/>
<protein>
    <recommendedName>
        <fullName evidence="3">DUF4259 domain-containing protein</fullName>
    </recommendedName>
</protein>
<evidence type="ECO:0000313" key="1">
    <source>
        <dbReference type="EMBL" id="MBB3095772.1"/>
    </source>
</evidence>
<organism evidence="1 2">
    <name type="scientific">Actinoplanes campanulatus</name>
    <dbReference type="NCBI Taxonomy" id="113559"/>
    <lineage>
        <taxon>Bacteria</taxon>
        <taxon>Bacillati</taxon>
        <taxon>Actinomycetota</taxon>
        <taxon>Actinomycetes</taxon>
        <taxon>Micromonosporales</taxon>
        <taxon>Micromonosporaceae</taxon>
        <taxon>Actinoplanes</taxon>
    </lineage>
</organism>
<dbReference type="InterPro" id="IPR025355">
    <property type="entry name" value="DUF4259"/>
</dbReference>
<evidence type="ECO:0008006" key="3">
    <source>
        <dbReference type="Google" id="ProtNLM"/>
    </source>
</evidence>
<dbReference type="Proteomes" id="UP000590749">
    <property type="component" value="Unassembled WGS sequence"/>
</dbReference>
<sequence length="143" mass="15235">MGTWDVGPFDNDDAADFADALDDALAHVRIEMIGAVLERVADPADDDSRLSDAPRAVAAAALIAAQCPGGVPVDSGYGPHTPMPQFPAYLRDLAIKALDGLIAKPTWLADAWNASPDGSKWRRTIVDLRAVLDPPQQETLFVS</sequence>
<dbReference type="Pfam" id="PF14078">
    <property type="entry name" value="DUF4259"/>
    <property type="match status" value="1"/>
</dbReference>
<keyword evidence="2" id="KW-1185">Reference proteome</keyword>
<evidence type="ECO:0000313" key="2">
    <source>
        <dbReference type="Proteomes" id="UP000590749"/>
    </source>
</evidence>
<comment type="caution">
    <text evidence="1">The sequence shown here is derived from an EMBL/GenBank/DDBJ whole genome shotgun (WGS) entry which is preliminary data.</text>
</comment>
<dbReference type="AlphaFoldDB" id="A0A7W5FEX5"/>